<dbReference type="Proteomes" id="UP000059680">
    <property type="component" value="Chromosome 5"/>
</dbReference>
<dbReference type="EMBL" id="AP014961">
    <property type="protein sequence ID" value="BAS95441.1"/>
    <property type="molecule type" value="Genomic_DNA"/>
</dbReference>
<dbReference type="PaxDb" id="39947-A0A0N7KLA1"/>
<dbReference type="InParanoid" id="A0A0N7KLA1"/>
<evidence type="ECO:0000256" key="1">
    <source>
        <dbReference type="SAM" id="MobiDB-lite"/>
    </source>
</evidence>
<dbReference type="Gramene" id="Os05t0572800-00">
    <property type="protein sequence ID" value="Os05t0572800-00"/>
    <property type="gene ID" value="Os05g0572800"/>
</dbReference>
<evidence type="ECO:0000313" key="3">
    <source>
        <dbReference type="Proteomes" id="UP000059680"/>
    </source>
</evidence>
<name>A0A0N7KLA1_ORYSJ</name>
<dbReference type="AlphaFoldDB" id="A0A0N7KLA1"/>
<accession>A0A0N7KLA1</accession>
<sequence>VPAAARDGELGEERRGVGGRAAGDGLREHGGRAAVEAVPGDLARHLVGHHVPQPVARQDQELVLVRPLHHPHLRLCAHERLQVVVA</sequence>
<feature type="region of interest" description="Disordered" evidence="1">
    <location>
        <begin position="1"/>
        <end position="30"/>
    </location>
</feature>
<protein>
    <submittedName>
        <fullName evidence="2">Os05g0572800 protein</fullName>
    </submittedName>
</protein>
<reference evidence="2 3" key="3">
    <citation type="journal article" date="2013" name="Rice">
        <title>Improvement of the Oryza sativa Nipponbare reference genome using next generation sequence and optical map data.</title>
        <authorList>
            <person name="Kawahara Y."/>
            <person name="de la Bastide M."/>
            <person name="Hamilton J.P."/>
            <person name="Kanamori H."/>
            <person name="McCombie W.R."/>
            <person name="Ouyang S."/>
            <person name="Schwartz D.C."/>
            <person name="Tanaka T."/>
            <person name="Wu J."/>
            <person name="Zhou S."/>
            <person name="Childs K.L."/>
            <person name="Davidson R.M."/>
            <person name="Lin H."/>
            <person name="Quesada-Ocampo L."/>
            <person name="Vaillancourt B."/>
            <person name="Sakai H."/>
            <person name="Lee S.S."/>
            <person name="Kim J."/>
            <person name="Numa H."/>
            <person name="Itoh T."/>
            <person name="Buell C.R."/>
            <person name="Matsumoto T."/>
        </authorList>
    </citation>
    <scope>NUCLEOTIDE SEQUENCE [LARGE SCALE GENOMIC DNA]</scope>
    <source>
        <strain evidence="3">cv. Nipponbare</strain>
    </source>
</reference>
<reference evidence="3" key="1">
    <citation type="journal article" date="2005" name="Nature">
        <title>The map-based sequence of the rice genome.</title>
        <authorList>
            <consortium name="International rice genome sequencing project (IRGSP)"/>
            <person name="Matsumoto T."/>
            <person name="Wu J."/>
            <person name="Kanamori H."/>
            <person name="Katayose Y."/>
            <person name="Fujisawa M."/>
            <person name="Namiki N."/>
            <person name="Mizuno H."/>
            <person name="Yamamoto K."/>
            <person name="Antonio B.A."/>
            <person name="Baba T."/>
            <person name="Sakata K."/>
            <person name="Nagamura Y."/>
            <person name="Aoki H."/>
            <person name="Arikawa K."/>
            <person name="Arita K."/>
            <person name="Bito T."/>
            <person name="Chiden Y."/>
            <person name="Fujitsuka N."/>
            <person name="Fukunaka R."/>
            <person name="Hamada M."/>
            <person name="Harada C."/>
            <person name="Hayashi A."/>
            <person name="Hijishita S."/>
            <person name="Honda M."/>
            <person name="Hosokawa S."/>
            <person name="Ichikawa Y."/>
            <person name="Idonuma A."/>
            <person name="Iijima M."/>
            <person name="Ikeda M."/>
            <person name="Ikeno M."/>
            <person name="Ito K."/>
            <person name="Ito S."/>
            <person name="Ito T."/>
            <person name="Ito Y."/>
            <person name="Ito Y."/>
            <person name="Iwabuchi A."/>
            <person name="Kamiya K."/>
            <person name="Karasawa W."/>
            <person name="Kurita K."/>
            <person name="Katagiri S."/>
            <person name="Kikuta A."/>
            <person name="Kobayashi H."/>
            <person name="Kobayashi N."/>
            <person name="Machita K."/>
            <person name="Maehara T."/>
            <person name="Masukawa M."/>
            <person name="Mizubayashi T."/>
            <person name="Mukai Y."/>
            <person name="Nagasaki H."/>
            <person name="Nagata Y."/>
            <person name="Naito S."/>
            <person name="Nakashima M."/>
            <person name="Nakama Y."/>
            <person name="Nakamichi Y."/>
            <person name="Nakamura M."/>
            <person name="Meguro A."/>
            <person name="Negishi M."/>
            <person name="Ohta I."/>
            <person name="Ohta T."/>
            <person name="Okamoto M."/>
            <person name="Ono N."/>
            <person name="Saji S."/>
            <person name="Sakaguchi M."/>
            <person name="Sakai K."/>
            <person name="Shibata M."/>
            <person name="Shimokawa T."/>
            <person name="Song J."/>
            <person name="Takazaki Y."/>
            <person name="Terasawa K."/>
            <person name="Tsugane M."/>
            <person name="Tsuji K."/>
            <person name="Ueda S."/>
            <person name="Waki K."/>
            <person name="Yamagata H."/>
            <person name="Yamamoto M."/>
            <person name="Yamamoto S."/>
            <person name="Yamane H."/>
            <person name="Yoshiki S."/>
            <person name="Yoshihara R."/>
            <person name="Yukawa K."/>
            <person name="Zhong H."/>
            <person name="Yano M."/>
            <person name="Yuan Q."/>
            <person name="Ouyang S."/>
            <person name="Liu J."/>
            <person name="Jones K.M."/>
            <person name="Gansberger K."/>
            <person name="Moffat K."/>
            <person name="Hill J."/>
            <person name="Bera J."/>
            <person name="Fadrosh D."/>
            <person name="Jin S."/>
            <person name="Johri S."/>
            <person name="Kim M."/>
            <person name="Overton L."/>
            <person name="Reardon M."/>
            <person name="Tsitrin T."/>
            <person name="Vuong H."/>
            <person name="Weaver B."/>
            <person name="Ciecko A."/>
            <person name="Tallon L."/>
            <person name="Jackson J."/>
            <person name="Pai G."/>
            <person name="Aken S.V."/>
            <person name="Utterback T."/>
            <person name="Reidmuller S."/>
            <person name="Feldblyum T."/>
            <person name="Hsiao J."/>
            <person name="Zismann V."/>
            <person name="Iobst S."/>
            <person name="de Vazeille A.R."/>
            <person name="Buell C.R."/>
            <person name="Ying K."/>
            <person name="Li Y."/>
            <person name="Lu T."/>
            <person name="Huang Y."/>
            <person name="Zhao Q."/>
            <person name="Feng Q."/>
            <person name="Zhang L."/>
            <person name="Zhu J."/>
            <person name="Weng Q."/>
            <person name="Mu J."/>
            <person name="Lu Y."/>
            <person name="Fan D."/>
            <person name="Liu Y."/>
            <person name="Guan J."/>
            <person name="Zhang Y."/>
            <person name="Yu S."/>
            <person name="Liu X."/>
            <person name="Zhang Y."/>
            <person name="Hong G."/>
            <person name="Han B."/>
            <person name="Choisne N."/>
            <person name="Demange N."/>
            <person name="Orjeda G."/>
            <person name="Samain S."/>
            <person name="Cattolico L."/>
            <person name="Pelletier E."/>
            <person name="Couloux A."/>
            <person name="Segurens B."/>
            <person name="Wincker P."/>
            <person name="D'Hont A."/>
            <person name="Scarpelli C."/>
            <person name="Weissenbach J."/>
            <person name="Salanoubat M."/>
            <person name="Quetier F."/>
            <person name="Yu Y."/>
            <person name="Kim H.R."/>
            <person name="Rambo T."/>
            <person name="Currie J."/>
            <person name="Collura K."/>
            <person name="Luo M."/>
            <person name="Yang T."/>
            <person name="Ammiraju J.S.S."/>
            <person name="Engler F."/>
            <person name="Soderlund C."/>
            <person name="Wing R.A."/>
            <person name="Palmer L.E."/>
            <person name="de la Bastide M."/>
            <person name="Spiegel L."/>
            <person name="Nascimento L."/>
            <person name="Zutavern T."/>
            <person name="O'Shaughnessy A."/>
            <person name="Dike S."/>
            <person name="Dedhia N."/>
            <person name="Preston R."/>
            <person name="Balija V."/>
            <person name="McCombie W.R."/>
            <person name="Chow T."/>
            <person name="Chen H."/>
            <person name="Chung M."/>
            <person name="Chen C."/>
            <person name="Shaw J."/>
            <person name="Wu H."/>
            <person name="Hsiao K."/>
            <person name="Chao Y."/>
            <person name="Chu M."/>
            <person name="Cheng C."/>
            <person name="Hour A."/>
            <person name="Lee P."/>
            <person name="Lin S."/>
            <person name="Lin Y."/>
            <person name="Liou J."/>
            <person name="Liu S."/>
            <person name="Hsing Y."/>
            <person name="Raghuvanshi S."/>
            <person name="Mohanty A."/>
            <person name="Bharti A.K."/>
            <person name="Gaur A."/>
            <person name="Gupta V."/>
            <person name="Kumar D."/>
            <person name="Ravi V."/>
            <person name="Vij S."/>
            <person name="Kapur A."/>
            <person name="Khurana P."/>
            <person name="Khurana P."/>
            <person name="Khurana J.P."/>
            <person name="Tyagi A.K."/>
            <person name="Gaikwad K."/>
            <person name="Singh A."/>
            <person name="Dalal V."/>
            <person name="Srivastava S."/>
            <person name="Dixit A."/>
            <person name="Pal A.K."/>
            <person name="Ghazi I.A."/>
            <person name="Yadav M."/>
            <person name="Pandit A."/>
            <person name="Bhargava A."/>
            <person name="Sureshbabu K."/>
            <person name="Batra K."/>
            <person name="Sharma T.R."/>
            <person name="Mohapatra T."/>
            <person name="Singh N.K."/>
            <person name="Messing J."/>
            <person name="Nelson A.B."/>
            <person name="Fuks G."/>
            <person name="Kavchok S."/>
            <person name="Keizer G."/>
            <person name="Linton E."/>
            <person name="Llaca V."/>
            <person name="Song R."/>
            <person name="Tanyolac B."/>
            <person name="Young S."/>
            <person name="Ho-Il K."/>
            <person name="Hahn J.H."/>
            <person name="Sangsakoo G."/>
            <person name="Vanavichit A."/>
            <person name="de Mattos Luiz.A.T."/>
            <person name="Zimmer P.D."/>
            <person name="Malone G."/>
            <person name="Dellagostin O."/>
            <person name="de Oliveira A.C."/>
            <person name="Bevan M."/>
            <person name="Bancroft I."/>
            <person name="Minx P."/>
            <person name="Cordum H."/>
            <person name="Wilson R."/>
            <person name="Cheng Z."/>
            <person name="Jin W."/>
            <person name="Jiang J."/>
            <person name="Leong S.A."/>
            <person name="Iwama H."/>
            <person name="Gojobori T."/>
            <person name="Itoh T."/>
            <person name="Niimura Y."/>
            <person name="Fujii Y."/>
            <person name="Habara T."/>
            <person name="Sakai H."/>
            <person name="Sato Y."/>
            <person name="Wilson G."/>
            <person name="Kumar K."/>
            <person name="McCouch S."/>
            <person name="Juretic N."/>
            <person name="Hoen D."/>
            <person name="Wright S."/>
            <person name="Bruskiewich R."/>
            <person name="Bureau T."/>
            <person name="Miyao A."/>
            <person name="Hirochika H."/>
            <person name="Nishikawa T."/>
            <person name="Kadowaki K."/>
            <person name="Sugiura M."/>
            <person name="Burr B."/>
            <person name="Sasaki T."/>
        </authorList>
    </citation>
    <scope>NUCLEOTIDE SEQUENCE [LARGE SCALE GENOMIC DNA]</scope>
    <source>
        <strain evidence="3">cv. Nipponbare</strain>
    </source>
</reference>
<proteinExistence type="predicted"/>
<feature type="compositionally biased region" description="Basic and acidic residues" evidence="1">
    <location>
        <begin position="1"/>
        <end position="16"/>
    </location>
</feature>
<organism evidence="2 3">
    <name type="scientific">Oryza sativa subsp. japonica</name>
    <name type="common">Rice</name>
    <dbReference type="NCBI Taxonomy" id="39947"/>
    <lineage>
        <taxon>Eukaryota</taxon>
        <taxon>Viridiplantae</taxon>
        <taxon>Streptophyta</taxon>
        <taxon>Embryophyta</taxon>
        <taxon>Tracheophyta</taxon>
        <taxon>Spermatophyta</taxon>
        <taxon>Magnoliopsida</taxon>
        <taxon>Liliopsida</taxon>
        <taxon>Poales</taxon>
        <taxon>Poaceae</taxon>
        <taxon>BOP clade</taxon>
        <taxon>Oryzoideae</taxon>
        <taxon>Oryzeae</taxon>
        <taxon>Oryzinae</taxon>
        <taxon>Oryza</taxon>
        <taxon>Oryza sativa</taxon>
    </lineage>
</organism>
<evidence type="ECO:0000313" key="2">
    <source>
        <dbReference type="EMBL" id="BAS95441.1"/>
    </source>
</evidence>
<keyword evidence="3" id="KW-1185">Reference proteome</keyword>
<reference evidence="2 3" key="2">
    <citation type="journal article" date="2013" name="Plant Cell Physiol.">
        <title>Rice Annotation Project Database (RAP-DB): an integrative and interactive database for rice genomics.</title>
        <authorList>
            <person name="Sakai H."/>
            <person name="Lee S.S."/>
            <person name="Tanaka T."/>
            <person name="Numa H."/>
            <person name="Kim J."/>
            <person name="Kawahara Y."/>
            <person name="Wakimoto H."/>
            <person name="Yang C.C."/>
            <person name="Iwamoto M."/>
            <person name="Abe T."/>
            <person name="Yamada Y."/>
            <person name="Muto A."/>
            <person name="Inokuchi H."/>
            <person name="Ikemura T."/>
            <person name="Matsumoto T."/>
            <person name="Sasaki T."/>
            <person name="Itoh T."/>
        </authorList>
    </citation>
    <scope>NUCLEOTIDE SEQUENCE [LARGE SCALE GENOMIC DNA]</scope>
    <source>
        <strain evidence="3">cv. Nipponbare</strain>
    </source>
</reference>
<gene>
    <name evidence="2" type="ordered locus">Os05g0572800</name>
    <name evidence="2" type="ORF">OSNPB_050572800</name>
</gene>
<feature type="non-terminal residue" evidence="2">
    <location>
        <position position="1"/>
    </location>
</feature>